<evidence type="ECO:0000256" key="1">
    <source>
        <dbReference type="SAM" id="Phobius"/>
    </source>
</evidence>
<dbReference type="Proteomes" id="UP000093186">
    <property type="component" value="Unassembled WGS sequence"/>
</dbReference>
<evidence type="ECO:0000313" key="3">
    <source>
        <dbReference type="Proteomes" id="UP000093186"/>
    </source>
</evidence>
<sequence>MFTPGRIVFASLFVIAFIVLMFYSYKKDAKNNKKHYKNGAIYVTIGIISVIAFLFISKFLIKG</sequence>
<proteinExistence type="predicted"/>
<dbReference type="STRING" id="447689.BA195_05065"/>
<accession>A0A1B9Y441</accession>
<gene>
    <name evidence="2" type="ORF">BA195_05065</name>
</gene>
<feature type="transmembrane region" description="Helical" evidence="1">
    <location>
        <begin position="40"/>
        <end position="61"/>
    </location>
</feature>
<dbReference type="AlphaFoldDB" id="A0A1B9Y441"/>
<evidence type="ECO:0000313" key="2">
    <source>
        <dbReference type="EMBL" id="OCK44509.1"/>
    </source>
</evidence>
<keyword evidence="1" id="KW-1133">Transmembrane helix</keyword>
<keyword evidence="1" id="KW-0812">Transmembrane</keyword>
<protein>
    <submittedName>
        <fullName evidence="2">Uncharacterized protein</fullName>
    </submittedName>
</protein>
<feature type="transmembrane region" description="Helical" evidence="1">
    <location>
        <begin position="7"/>
        <end position="25"/>
    </location>
</feature>
<reference evidence="2 3" key="1">
    <citation type="submission" date="2016-06" db="EMBL/GenBank/DDBJ databases">
        <title>Draft Genome Sequence of Tenacibaculum soleae UCD-KL19.</title>
        <authorList>
            <person name="Eisen J.A."/>
            <person name="Coil D.A."/>
            <person name="Lujan K.M."/>
        </authorList>
    </citation>
    <scope>NUCLEOTIDE SEQUENCE [LARGE SCALE GENOMIC DNA]</scope>
    <source>
        <strain evidence="2 3">UCD-KL19</strain>
    </source>
</reference>
<keyword evidence="1" id="KW-0472">Membrane</keyword>
<dbReference type="EMBL" id="MAKX01000001">
    <property type="protein sequence ID" value="OCK44509.1"/>
    <property type="molecule type" value="Genomic_DNA"/>
</dbReference>
<name>A0A1B9Y441_9FLAO</name>
<comment type="caution">
    <text evidence="2">The sequence shown here is derived from an EMBL/GenBank/DDBJ whole genome shotgun (WGS) entry which is preliminary data.</text>
</comment>
<keyword evidence="3" id="KW-1185">Reference proteome</keyword>
<organism evidence="2 3">
    <name type="scientific">Tenacibaculum soleae</name>
    <dbReference type="NCBI Taxonomy" id="447689"/>
    <lineage>
        <taxon>Bacteria</taxon>
        <taxon>Pseudomonadati</taxon>
        <taxon>Bacteroidota</taxon>
        <taxon>Flavobacteriia</taxon>
        <taxon>Flavobacteriales</taxon>
        <taxon>Flavobacteriaceae</taxon>
        <taxon>Tenacibaculum</taxon>
    </lineage>
</organism>